<dbReference type="NCBIfam" id="NF005963">
    <property type="entry name" value="PRK08051.1"/>
    <property type="match status" value="1"/>
</dbReference>
<evidence type="ECO:0000259" key="3">
    <source>
        <dbReference type="PROSITE" id="PS51384"/>
    </source>
</evidence>
<reference evidence="4 5" key="2">
    <citation type="journal article" date="2017" name="Antonie Van Leeuwenhoek">
        <title>Rhizobium rhizosphaerae sp. nov., a novel species isolated from rice rhizosphere.</title>
        <authorList>
            <person name="Zhao J.J."/>
            <person name="Zhang J."/>
            <person name="Zhang R.J."/>
            <person name="Zhang C.W."/>
            <person name="Yin H.Q."/>
            <person name="Zhang X.X."/>
        </authorList>
    </citation>
    <scope>NUCLEOTIDE SEQUENCE [LARGE SCALE GENOMIC DNA]</scope>
    <source>
        <strain evidence="4 5">ACAM 611</strain>
    </source>
</reference>
<dbReference type="PANTHER" id="PTHR43644">
    <property type="entry name" value="NA(+)-TRANSLOCATING NADH-QUINONE REDUCTASE SUBUNIT"/>
    <property type="match status" value="1"/>
</dbReference>
<keyword evidence="2" id="KW-0274">FAD</keyword>
<sequence length="232" mass="26041">MTFINTRVLSIEPLSPHVLKVTLDAKQAVAFKAGQYLQVVMSEQDKRPFSIANIPQHNHLLELHIGATPKNPYAFEVIQRARDTHTLTVEVGLGNAFLRESDMPAIIIAGGTGYSYAKSILLDCLQRQPNRQVDLYWGAKKQADLYELNRLTQLATVHRNFNFNPVVESPETRWKGKTGLVHQAVLSDFPSLENKQVYVAGRFEMAALIKTEFLPLGLSQDCLFGDAFAFLK</sequence>
<dbReference type="Gene3D" id="2.40.30.10">
    <property type="entry name" value="Translation factors"/>
    <property type="match status" value="1"/>
</dbReference>
<evidence type="ECO:0000313" key="4">
    <source>
        <dbReference type="EMBL" id="GAB56805.1"/>
    </source>
</evidence>
<accession>H5TFC5</accession>
<protein>
    <submittedName>
        <fullName evidence="4">NAD(P)H-flavin reductase</fullName>
    </submittedName>
</protein>
<dbReference type="RefSeq" id="WP_006007355.1">
    <property type="nucleotide sequence ID" value="NZ_BAET01000033.1"/>
</dbReference>
<dbReference type="CDD" id="cd06189">
    <property type="entry name" value="flavin_oxioreductase"/>
    <property type="match status" value="1"/>
</dbReference>
<dbReference type="OrthoDB" id="9806195at2"/>
<name>H5TFC5_9ALTE</name>
<dbReference type="SUPFAM" id="SSF52343">
    <property type="entry name" value="Ferredoxin reductase-like, C-terminal NADP-linked domain"/>
    <property type="match status" value="1"/>
</dbReference>
<feature type="domain" description="FAD-binding FR-type" evidence="3">
    <location>
        <begin position="1"/>
        <end position="99"/>
    </location>
</feature>
<dbReference type="Pfam" id="PF00175">
    <property type="entry name" value="NAD_binding_1"/>
    <property type="match status" value="1"/>
</dbReference>
<gene>
    <name evidence="4" type="primary">fre</name>
    <name evidence="4" type="ORF">GPUN_2691</name>
</gene>
<dbReference type="PROSITE" id="PS51384">
    <property type="entry name" value="FAD_FR"/>
    <property type="match status" value="1"/>
</dbReference>
<dbReference type="InterPro" id="IPR039261">
    <property type="entry name" value="FNR_nucleotide-bd"/>
</dbReference>
<evidence type="ECO:0000256" key="1">
    <source>
        <dbReference type="ARBA" id="ARBA00022630"/>
    </source>
</evidence>
<dbReference type="GO" id="GO:0016491">
    <property type="term" value="F:oxidoreductase activity"/>
    <property type="evidence" value="ECO:0007669"/>
    <property type="project" value="InterPro"/>
</dbReference>
<dbReference type="InterPro" id="IPR001433">
    <property type="entry name" value="OxRdtase_FAD/NAD-bd"/>
</dbReference>
<keyword evidence="5" id="KW-1185">Reference proteome</keyword>
<dbReference type="PANTHER" id="PTHR43644:SF1">
    <property type="entry name" value="NAD(P)H-FLAVIN REDUCTASE"/>
    <property type="match status" value="1"/>
</dbReference>
<dbReference type="AlphaFoldDB" id="H5TFC5"/>
<evidence type="ECO:0000313" key="5">
    <source>
        <dbReference type="Proteomes" id="UP000053586"/>
    </source>
</evidence>
<reference evidence="4 5" key="1">
    <citation type="journal article" date="2012" name="J. Bacteriol.">
        <title>Genome sequence of proteorhodopsin-containing sea ice bacterium Glaciecola punicea ACAM 611T.</title>
        <authorList>
            <person name="Qin Q.-L."/>
            <person name="Xie B.-B."/>
            <person name="Shu Y.-L."/>
            <person name="Rong J.-C."/>
            <person name="Zhao D.-L."/>
            <person name="Zhang X.-Y."/>
            <person name="Chen X.-L."/>
            <person name="Zhou B.-C."/>
            <person name="Zhanga Y.-Z."/>
        </authorList>
    </citation>
    <scope>NUCLEOTIDE SEQUENCE [LARGE SCALE GENOMIC DNA]</scope>
    <source>
        <strain evidence="4 5">ACAM 611</strain>
    </source>
</reference>
<dbReference type="InterPro" id="IPR017927">
    <property type="entry name" value="FAD-bd_FR_type"/>
</dbReference>
<dbReference type="Proteomes" id="UP000053586">
    <property type="component" value="Unassembled WGS sequence"/>
</dbReference>
<dbReference type="eggNOG" id="COG0543">
    <property type="taxonomic scope" value="Bacteria"/>
</dbReference>
<dbReference type="SUPFAM" id="SSF63380">
    <property type="entry name" value="Riboflavin synthase domain-like"/>
    <property type="match status" value="1"/>
</dbReference>
<proteinExistence type="predicted"/>
<organism evidence="4 5">
    <name type="scientific">Glaciecola punicea ACAM 611</name>
    <dbReference type="NCBI Taxonomy" id="1121923"/>
    <lineage>
        <taxon>Bacteria</taxon>
        <taxon>Pseudomonadati</taxon>
        <taxon>Pseudomonadota</taxon>
        <taxon>Gammaproteobacteria</taxon>
        <taxon>Alteromonadales</taxon>
        <taxon>Alteromonadaceae</taxon>
        <taxon>Glaciecola</taxon>
    </lineage>
</organism>
<dbReference type="STRING" id="56804.BAE46_02325"/>
<keyword evidence="1" id="KW-0285">Flavoprotein</keyword>
<dbReference type="PRINTS" id="PR00410">
    <property type="entry name" value="PHEHYDRXLASE"/>
</dbReference>
<dbReference type="InterPro" id="IPR017938">
    <property type="entry name" value="Riboflavin_synthase-like_b-brl"/>
</dbReference>
<dbReference type="Gene3D" id="3.40.50.80">
    <property type="entry name" value="Nucleotide-binding domain of ferredoxin-NADP reductase (FNR) module"/>
    <property type="match status" value="1"/>
</dbReference>
<comment type="caution">
    <text evidence="4">The sequence shown here is derived from an EMBL/GenBank/DDBJ whole genome shotgun (WGS) entry which is preliminary data.</text>
</comment>
<evidence type="ECO:0000256" key="2">
    <source>
        <dbReference type="ARBA" id="ARBA00022827"/>
    </source>
</evidence>
<dbReference type="EMBL" id="BAET01000033">
    <property type="protein sequence ID" value="GAB56805.1"/>
    <property type="molecule type" value="Genomic_DNA"/>
</dbReference>